<keyword evidence="1" id="KW-1133">Transmembrane helix</keyword>
<dbReference type="RefSeq" id="WP_194448496.1">
    <property type="nucleotide sequence ID" value="NZ_CP063849.1"/>
</dbReference>
<dbReference type="PROSITE" id="PS00018">
    <property type="entry name" value="EF_HAND_1"/>
    <property type="match status" value="1"/>
</dbReference>
<feature type="transmembrane region" description="Helical" evidence="1">
    <location>
        <begin position="235"/>
        <end position="262"/>
    </location>
</feature>
<feature type="transmembrane region" description="Helical" evidence="1">
    <location>
        <begin position="32"/>
        <end position="52"/>
    </location>
</feature>
<dbReference type="EMBL" id="CP063849">
    <property type="protein sequence ID" value="QOY86827.1"/>
    <property type="molecule type" value="Genomic_DNA"/>
</dbReference>
<dbReference type="Pfam" id="PF00404">
    <property type="entry name" value="Dockerin_1"/>
    <property type="match status" value="1"/>
</dbReference>
<evidence type="ECO:0000256" key="1">
    <source>
        <dbReference type="SAM" id="Phobius"/>
    </source>
</evidence>
<dbReference type="SUPFAM" id="SSF63446">
    <property type="entry name" value="Type I dockerin domain"/>
    <property type="match status" value="1"/>
</dbReference>
<dbReference type="AlphaFoldDB" id="A0A7S7SIA9"/>
<dbReference type="KEGG" id="pfer:IRI77_29205"/>
<keyword evidence="1" id="KW-0472">Membrane</keyword>
<dbReference type="GO" id="GO:0004553">
    <property type="term" value="F:hydrolase activity, hydrolyzing O-glycosyl compounds"/>
    <property type="evidence" value="ECO:0007669"/>
    <property type="project" value="InterPro"/>
</dbReference>
<name>A0A7S7SIA9_PALFE</name>
<dbReference type="InterPro" id="IPR036439">
    <property type="entry name" value="Dockerin_dom_sf"/>
</dbReference>
<sequence>MNSTKATTHSSAGHLAELSVSRMVRSVLRAPLALLLILLMLPKVPFLAPLSLVPKAQAAWPVDPGSWERGVVAGYLTALGLPESDVDLVQQYGRADLRDDIRALLLTKLITVIETPEAQRSVADQAYYDKFRNEMWARQKQQYKTAVEDRDLFLSNPCAWRADQDLMDAFDLQIDLSSYCGGKAYDAGSPIFGGKPPMPTKDYFVALGLKTGYTAPLAKYAESGRALEGLTKGQYAMIGGFGAGAAAGFAASTGILSISSVFRTVFPKAINAARDVLTVSTKLGRALGVGFIIVLAAVLILGSILAYQEQQKMIEAMKGLDRDYAYVQGNKPDLNQYLTTAEGNDKIRFVLLSMTLPDSVSTAPLPSHRPGDPVFVVAPQSGTEFTTPVLQYLDKDGTKWSAQTYGGWFTEAGLTAGGQSTSRFNVALRYKDWNGVSRVATQSGGVFTITNLDAPSTGRICEPTGAGVYSGDTTDCISYSARTIQMVNHNNLPVTIRMSDLPTLDESAYVGVTYGVPKSLFLNMSGIPAPRLLLDSPLPAGFSVLSPGGPIGNDKSQAQIYYDGTGAVGVYPLNVRVVNEADSIPYTYTISLFEAVKITSPDTITMTIGKPVNFRISTTGSGKTLEIDDVLPSGLTAHIDSDAQATITGIPNLEPKQTGCAFNPNNPGGKCGVRVYNQYSSDFQQLKFNILPGSAANTSATSATWVAGEAQQFWLSHTGGPYYHWVNLCTANMPPWLTFSNGLGMGILSGTPPANLANPLKLHFEPVVNGAPDPAQNCAASNLSLQIGYYPQFVDPNYVVFRKGDSTKSVIRTIDTSTAYVTMQGGLPEGLIFQFIGSGRYVIAGAVEDTVIPGEYRVFVTASVPALSSTQELRVLVTEKPASTIPFPTSTSSKYVNFFAGVPNKLVINPNGYPKAPFPDVPELATGLRIARSFGSVALPPSLSIRELSPEGKVVGKAEITGTPSLAEVGTYQQLFRYDNGVGGSIPDLFFLRIVKPGDLNADGSVDCSDVAVVRSAMGTRLGNPAYNPLADPTGDGIVDVRDVSYVSTKLIQGTRCQ</sequence>
<dbReference type="InterPro" id="IPR002105">
    <property type="entry name" value="Dockerin_1_rpt"/>
</dbReference>
<dbReference type="InterPro" id="IPR018247">
    <property type="entry name" value="EF_Hand_1_Ca_BS"/>
</dbReference>
<keyword evidence="1" id="KW-0812">Transmembrane</keyword>
<dbReference type="GO" id="GO:0000272">
    <property type="term" value="P:polysaccharide catabolic process"/>
    <property type="evidence" value="ECO:0007669"/>
    <property type="project" value="InterPro"/>
</dbReference>
<dbReference type="Gene3D" id="1.10.1330.10">
    <property type="entry name" value="Dockerin domain"/>
    <property type="match status" value="1"/>
</dbReference>
<organism evidence="2 3">
    <name type="scientific">Paludibaculum fermentans</name>
    <dbReference type="NCBI Taxonomy" id="1473598"/>
    <lineage>
        <taxon>Bacteria</taxon>
        <taxon>Pseudomonadati</taxon>
        <taxon>Acidobacteriota</taxon>
        <taxon>Terriglobia</taxon>
        <taxon>Bryobacterales</taxon>
        <taxon>Bryobacteraceae</taxon>
        <taxon>Paludibaculum</taxon>
    </lineage>
</organism>
<reference evidence="2 3" key="1">
    <citation type="submission" date="2020-10" db="EMBL/GenBank/DDBJ databases">
        <title>Complete genome sequence of Paludibaculum fermentans P105T, a facultatively anaerobic acidobacterium capable of dissimilatory Fe(III) reduction.</title>
        <authorList>
            <person name="Dedysh S.N."/>
            <person name="Beletsky A.V."/>
            <person name="Kulichevskaya I.S."/>
            <person name="Mardanov A.V."/>
            <person name="Ravin N.V."/>
        </authorList>
    </citation>
    <scope>NUCLEOTIDE SEQUENCE [LARGE SCALE GENOMIC DNA]</scope>
    <source>
        <strain evidence="2 3">P105</strain>
    </source>
</reference>
<keyword evidence="3" id="KW-1185">Reference proteome</keyword>
<evidence type="ECO:0008006" key="4">
    <source>
        <dbReference type="Google" id="ProtNLM"/>
    </source>
</evidence>
<evidence type="ECO:0000313" key="3">
    <source>
        <dbReference type="Proteomes" id="UP000593892"/>
    </source>
</evidence>
<dbReference type="Proteomes" id="UP000593892">
    <property type="component" value="Chromosome"/>
</dbReference>
<gene>
    <name evidence="2" type="ORF">IRI77_29205</name>
</gene>
<dbReference type="CDD" id="cd14254">
    <property type="entry name" value="Dockerin_II"/>
    <property type="match status" value="1"/>
</dbReference>
<evidence type="ECO:0000313" key="2">
    <source>
        <dbReference type="EMBL" id="QOY86827.1"/>
    </source>
</evidence>
<feature type="transmembrane region" description="Helical" evidence="1">
    <location>
        <begin position="283"/>
        <end position="307"/>
    </location>
</feature>
<accession>A0A7S7SIA9</accession>
<proteinExistence type="predicted"/>
<protein>
    <recommendedName>
        <fullName evidence="4">Dockerin domain-containing protein</fullName>
    </recommendedName>
</protein>